<dbReference type="Proteomes" id="UP000223606">
    <property type="component" value="Chromosome 1"/>
</dbReference>
<keyword evidence="3" id="KW-1185">Reference proteome</keyword>
<dbReference type="CDD" id="cd02440">
    <property type="entry name" value="AdoMet_MTases"/>
    <property type="match status" value="1"/>
</dbReference>
<keyword evidence="2" id="KW-0489">Methyltransferase</keyword>
<evidence type="ECO:0000313" key="2">
    <source>
        <dbReference type="EMBL" id="SON56579.1"/>
    </source>
</evidence>
<dbReference type="EMBL" id="LT960614">
    <property type="protein sequence ID" value="SON56579.1"/>
    <property type="molecule type" value="Genomic_DNA"/>
</dbReference>
<proteinExistence type="predicted"/>
<dbReference type="KEGG" id="hdi:HDIA_3038"/>
<dbReference type="SUPFAM" id="SSF53335">
    <property type="entry name" value="S-adenosyl-L-methionine-dependent methyltransferases"/>
    <property type="match status" value="1"/>
</dbReference>
<evidence type="ECO:0000259" key="1">
    <source>
        <dbReference type="Pfam" id="PF08241"/>
    </source>
</evidence>
<feature type="domain" description="Methyltransferase type 11" evidence="1">
    <location>
        <begin position="63"/>
        <end position="140"/>
    </location>
</feature>
<dbReference type="GO" id="GO:0008757">
    <property type="term" value="F:S-adenosylmethionine-dependent methyltransferase activity"/>
    <property type="evidence" value="ECO:0007669"/>
    <property type="project" value="InterPro"/>
</dbReference>
<dbReference type="Pfam" id="PF08241">
    <property type="entry name" value="Methyltransf_11"/>
    <property type="match status" value="1"/>
</dbReference>
<protein>
    <submittedName>
        <fullName evidence="2">Methyltransferase domain protein</fullName>
    </submittedName>
</protein>
<name>A0A2C9D8R8_9HYPH</name>
<sequence length="232" mass="26751">MSNSLVAGLVDYSNPDSLGSRMRGRRFRRVADLISQILSEKAVARILDLGGRQQYWLALDADLAERCHVTLVNTEDEFGSIEASGRRFAGQFENVVADGCDLNIYQDNSFDLVHSNSVVEHVGPFERKVRFAAETRRLARRYYVQTPNLWFPMEPHYLVPFVHWLPKSYRARRLSNQNLGLKEKQATYADAMEWVEHCDLLDLTQFRYLFPDGEIHKERFGPLVKSLVAIRS</sequence>
<dbReference type="AlphaFoldDB" id="A0A2C9D8R8"/>
<dbReference type="GO" id="GO:0032259">
    <property type="term" value="P:methylation"/>
    <property type="evidence" value="ECO:0007669"/>
    <property type="project" value="UniProtKB-KW"/>
</dbReference>
<organism evidence="2 3">
    <name type="scientific">Hartmannibacter diazotrophicus</name>
    <dbReference type="NCBI Taxonomy" id="1482074"/>
    <lineage>
        <taxon>Bacteria</taxon>
        <taxon>Pseudomonadati</taxon>
        <taxon>Pseudomonadota</taxon>
        <taxon>Alphaproteobacteria</taxon>
        <taxon>Hyphomicrobiales</taxon>
        <taxon>Pleomorphomonadaceae</taxon>
        <taxon>Hartmannibacter</taxon>
    </lineage>
</organism>
<dbReference type="RefSeq" id="WP_099556943.1">
    <property type="nucleotide sequence ID" value="NZ_LT960614.1"/>
</dbReference>
<accession>A0A2C9D8R8</accession>
<evidence type="ECO:0000313" key="3">
    <source>
        <dbReference type="Proteomes" id="UP000223606"/>
    </source>
</evidence>
<keyword evidence="2" id="KW-0808">Transferase</keyword>
<gene>
    <name evidence="2" type="ORF">HDIA_3038</name>
</gene>
<dbReference type="OrthoDB" id="7260171at2"/>
<dbReference type="InterPro" id="IPR029063">
    <property type="entry name" value="SAM-dependent_MTases_sf"/>
</dbReference>
<reference evidence="3" key="1">
    <citation type="submission" date="2017-09" db="EMBL/GenBank/DDBJ databases">
        <title>Genome sequence of Nannocystis excedens DSM 71.</title>
        <authorList>
            <person name="Blom J."/>
        </authorList>
    </citation>
    <scope>NUCLEOTIDE SEQUENCE [LARGE SCALE GENOMIC DNA]</scope>
    <source>
        <strain evidence="3">type strain: E19</strain>
    </source>
</reference>
<dbReference type="InterPro" id="IPR013216">
    <property type="entry name" value="Methyltransf_11"/>
</dbReference>
<dbReference type="Gene3D" id="3.40.50.150">
    <property type="entry name" value="Vaccinia Virus protein VP39"/>
    <property type="match status" value="1"/>
</dbReference>